<protein>
    <submittedName>
        <fullName evidence="2">Uncharacterized protein</fullName>
    </submittedName>
</protein>
<evidence type="ECO:0000256" key="1">
    <source>
        <dbReference type="SAM" id="Phobius"/>
    </source>
</evidence>
<dbReference type="Proteomes" id="UP001176941">
    <property type="component" value="Chromosome 1"/>
</dbReference>
<proteinExistence type="predicted"/>
<dbReference type="EMBL" id="OX459937">
    <property type="protein sequence ID" value="CAI9151989.1"/>
    <property type="molecule type" value="Genomic_DNA"/>
</dbReference>
<keyword evidence="1" id="KW-0472">Membrane</keyword>
<keyword evidence="1" id="KW-0812">Transmembrane</keyword>
<keyword evidence="3" id="KW-1185">Reference proteome</keyword>
<sequence length="118" mass="13474">MMNSGLWPLKGCDIGHLLTMLLAISCELFLLYLCLSWSPWKPCVEMEPQIEAGKIHDLLLGSELPWHRMHSVLSSDAIRMTMSEQHEQIKSQSLCDCLRDHREDAEGILTSGHKRTSR</sequence>
<feature type="transmembrane region" description="Helical" evidence="1">
    <location>
        <begin position="14"/>
        <end position="35"/>
    </location>
</feature>
<reference evidence="2" key="1">
    <citation type="submission" date="2023-04" db="EMBL/GenBank/DDBJ databases">
        <authorList>
            <consortium name="ELIXIR-Norway"/>
        </authorList>
    </citation>
    <scope>NUCLEOTIDE SEQUENCE [LARGE SCALE GENOMIC DNA]</scope>
</reference>
<gene>
    <name evidence="2" type="ORF">MRATA1EN1_LOCUS951</name>
</gene>
<evidence type="ECO:0000313" key="2">
    <source>
        <dbReference type="EMBL" id="CAI9151989.1"/>
    </source>
</evidence>
<accession>A0ABN8XSR3</accession>
<organism evidence="2 3">
    <name type="scientific">Rangifer tarandus platyrhynchus</name>
    <name type="common">Svalbard reindeer</name>
    <dbReference type="NCBI Taxonomy" id="3082113"/>
    <lineage>
        <taxon>Eukaryota</taxon>
        <taxon>Metazoa</taxon>
        <taxon>Chordata</taxon>
        <taxon>Craniata</taxon>
        <taxon>Vertebrata</taxon>
        <taxon>Euteleostomi</taxon>
        <taxon>Mammalia</taxon>
        <taxon>Eutheria</taxon>
        <taxon>Laurasiatheria</taxon>
        <taxon>Artiodactyla</taxon>
        <taxon>Ruminantia</taxon>
        <taxon>Pecora</taxon>
        <taxon>Cervidae</taxon>
        <taxon>Odocoileinae</taxon>
        <taxon>Rangifer</taxon>
    </lineage>
</organism>
<name>A0ABN8XSR3_RANTA</name>
<keyword evidence="1" id="KW-1133">Transmembrane helix</keyword>
<evidence type="ECO:0000313" key="3">
    <source>
        <dbReference type="Proteomes" id="UP001176941"/>
    </source>
</evidence>